<feature type="signal peptide" evidence="1">
    <location>
        <begin position="1"/>
        <end position="25"/>
    </location>
</feature>
<evidence type="ECO:0000256" key="1">
    <source>
        <dbReference type="SAM" id="SignalP"/>
    </source>
</evidence>
<protein>
    <recommendedName>
        <fullName evidence="4">Bacteriocin, lactococcin 972 family</fullName>
    </recommendedName>
</protein>
<dbReference type="OrthoDB" id="3405067at2"/>
<evidence type="ECO:0000313" key="2">
    <source>
        <dbReference type="EMBL" id="SCG66211.1"/>
    </source>
</evidence>
<dbReference type="EMBL" id="LT607752">
    <property type="protein sequence ID" value="SCG66211.1"/>
    <property type="molecule type" value="Genomic_DNA"/>
</dbReference>
<sequence>MRLVHKILAAAAVTGATAVTLLAGAAPASAVANGVGYYSGYGSGSSSTFAVWSAENDAKWKAQLGGFNPIIDCHTIFSSSTKISDYYYTANVQFLCSNAS</sequence>
<reference evidence="3" key="1">
    <citation type="submission" date="2016-06" db="EMBL/GenBank/DDBJ databases">
        <authorList>
            <person name="Varghese N."/>
            <person name="Submissions Spin"/>
        </authorList>
    </citation>
    <scope>NUCLEOTIDE SEQUENCE [LARGE SCALE GENOMIC DNA]</scope>
    <source>
        <strain evidence="3">DSM 44983</strain>
    </source>
</reference>
<keyword evidence="3" id="KW-1185">Reference proteome</keyword>
<dbReference type="RefSeq" id="WP_067311276.1">
    <property type="nucleotide sequence ID" value="NZ_LRMV01000106.1"/>
</dbReference>
<name>A0A109IIL4_9ACTN</name>
<evidence type="ECO:0008006" key="4">
    <source>
        <dbReference type="Google" id="ProtNLM"/>
    </source>
</evidence>
<evidence type="ECO:0000313" key="3">
    <source>
        <dbReference type="Proteomes" id="UP000198226"/>
    </source>
</evidence>
<feature type="chain" id="PRO_5038879925" description="Bacteriocin, lactococcin 972 family" evidence="1">
    <location>
        <begin position="26"/>
        <end position="100"/>
    </location>
</feature>
<accession>A0A109IIL4</accession>
<proteinExistence type="predicted"/>
<organism evidence="2 3">
    <name type="scientific">Micromonospora rifamycinica</name>
    <dbReference type="NCBI Taxonomy" id="291594"/>
    <lineage>
        <taxon>Bacteria</taxon>
        <taxon>Bacillati</taxon>
        <taxon>Actinomycetota</taxon>
        <taxon>Actinomycetes</taxon>
        <taxon>Micromonosporales</taxon>
        <taxon>Micromonosporaceae</taxon>
        <taxon>Micromonospora</taxon>
    </lineage>
</organism>
<gene>
    <name evidence="2" type="ORF">GA0070623_3182</name>
</gene>
<keyword evidence="1" id="KW-0732">Signal</keyword>
<dbReference type="AlphaFoldDB" id="A0A109IIL4"/>
<dbReference type="Proteomes" id="UP000198226">
    <property type="component" value="Chromosome I"/>
</dbReference>